<gene>
    <name evidence="2" type="ORF">ALQ41_01838</name>
</gene>
<accession>A0A3M3K4F9</accession>
<dbReference type="EMBL" id="RBPT01000050">
    <property type="protein sequence ID" value="RMO52426.1"/>
    <property type="molecule type" value="Genomic_DNA"/>
</dbReference>
<proteinExistence type="predicted"/>
<dbReference type="Pfam" id="PF12770">
    <property type="entry name" value="CHAT"/>
    <property type="match status" value="1"/>
</dbReference>
<evidence type="ECO:0000313" key="3">
    <source>
        <dbReference type="Proteomes" id="UP000280599"/>
    </source>
</evidence>
<name>A0A3M3K4F9_PSESG</name>
<dbReference type="Proteomes" id="UP000280599">
    <property type="component" value="Unassembled WGS sequence"/>
</dbReference>
<sequence length="535" mass="59658">MANEILHISLGFEFTSHEKIKPDLVDNFYNALKVGVDSIIAATSEKSTREVIIYSPSIMGLYYNTNSNFWNQLFRKIKASWAKDFVKNGLIKNPGYSGISISPGKDNLENPYDIPYVSEILRERQSELAATNYSIGLLATNECIPAIRLPNAVNLHQAKLKDLEFTHRRADAKSLRQLQLKFKVLSSEMKSNVSDQLADLISENFDSCKICSDAPIEWVYLGDLPLMISHEVSKIPMTPGNMLLQFASLGAPTAIPARALHNVLVIRSFSNHDKIKKFLEIGIGCFPLENGTTVEFVDVTSISELIAALNKFDGAIVIFDCHGDHGGIAQPGWLQIGKERLDSWELYSKARVPPVVMLSACSTSSIGGSHASVANGFLRSGALSVIGTMLPVNAAKSSAFIARIIFRLDAFLPAVHKLGYDLISWRTLISLFFRMSYATDVLRHFMDVEHLITRDQYTKIHADTNHRINLFDSSWYEVMLEEVSEASGILSQDLLFKIKDENPFLETMLYCQLGRPELLNIFLADKQDASPQIAS</sequence>
<organism evidence="2 3">
    <name type="scientific">Pseudomonas savastanoi pv. glycinea</name>
    <name type="common">Pseudomonas syringae pv. glycinea</name>
    <dbReference type="NCBI Taxonomy" id="318"/>
    <lineage>
        <taxon>Bacteria</taxon>
        <taxon>Pseudomonadati</taxon>
        <taxon>Pseudomonadota</taxon>
        <taxon>Gammaproteobacteria</taxon>
        <taxon>Pseudomonadales</taxon>
        <taxon>Pseudomonadaceae</taxon>
        <taxon>Pseudomonas</taxon>
    </lineage>
</organism>
<protein>
    <recommendedName>
        <fullName evidence="1">CHAT domain-containing protein</fullName>
    </recommendedName>
</protein>
<evidence type="ECO:0000259" key="1">
    <source>
        <dbReference type="Pfam" id="PF12770"/>
    </source>
</evidence>
<dbReference type="AlphaFoldDB" id="A0A3M3K4F9"/>
<dbReference type="RefSeq" id="WP_004660440.1">
    <property type="nucleotide sequence ID" value="NZ_RBNZ01000437.1"/>
</dbReference>
<comment type="caution">
    <text evidence="2">The sequence shown here is derived from an EMBL/GenBank/DDBJ whole genome shotgun (WGS) entry which is preliminary data.</text>
</comment>
<reference evidence="2 3" key="1">
    <citation type="submission" date="2018-08" db="EMBL/GenBank/DDBJ databases">
        <title>Recombination of ecologically and evolutionarily significant loci maintains genetic cohesion in the Pseudomonas syringae species complex.</title>
        <authorList>
            <person name="Dillon M."/>
            <person name="Thakur S."/>
            <person name="Almeida R.N.D."/>
            <person name="Weir B.S."/>
            <person name="Guttman D.S."/>
        </authorList>
    </citation>
    <scope>NUCLEOTIDE SEQUENCE [LARGE SCALE GENOMIC DNA]</scope>
    <source>
        <strain evidence="2 3">ICMP 867</strain>
    </source>
</reference>
<evidence type="ECO:0000313" key="2">
    <source>
        <dbReference type="EMBL" id="RMO52426.1"/>
    </source>
</evidence>
<feature type="domain" description="CHAT" evidence="1">
    <location>
        <begin position="293"/>
        <end position="408"/>
    </location>
</feature>
<dbReference type="InterPro" id="IPR024983">
    <property type="entry name" value="CHAT_dom"/>
</dbReference>